<dbReference type="Proteomes" id="UP001178507">
    <property type="component" value="Unassembled WGS sequence"/>
</dbReference>
<keyword evidence="1" id="KW-1015">Disulfide bond</keyword>
<dbReference type="SUPFAM" id="SSF56487">
    <property type="entry name" value="SRCR-like"/>
    <property type="match status" value="1"/>
</dbReference>
<dbReference type="PANTHER" id="PTHR48071:SF26">
    <property type="entry name" value="ANTIGEN WC1.1-LIKE"/>
    <property type="match status" value="1"/>
</dbReference>
<proteinExistence type="predicted"/>
<feature type="domain" description="SRCR" evidence="2">
    <location>
        <begin position="20"/>
        <end position="113"/>
    </location>
</feature>
<dbReference type="PRINTS" id="PR00258">
    <property type="entry name" value="SPERACTRCPTR"/>
</dbReference>
<dbReference type="EMBL" id="CAUJNA010000973">
    <property type="protein sequence ID" value="CAJ1383044.1"/>
    <property type="molecule type" value="Genomic_DNA"/>
</dbReference>
<evidence type="ECO:0000313" key="3">
    <source>
        <dbReference type="EMBL" id="CAJ1383044.1"/>
    </source>
</evidence>
<dbReference type="Gene3D" id="3.10.250.10">
    <property type="entry name" value="SRCR-like domain"/>
    <property type="match status" value="1"/>
</dbReference>
<dbReference type="Gene3D" id="2.60.120.620">
    <property type="entry name" value="q2cbj1_9rhob like domain"/>
    <property type="match status" value="1"/>
</dbReference>
<comment type="caution">
    <text evidence="3">The sequence shown here is derived from an EMBL/GenBank/DDBJ whole genome shotgun (WGS) entry which is preliminary data.</text>
</comment>
<protein>
    <recommendedName>
        <fullName evidence="2">SRCR domain-containing protein</fullName>
    </recommendedName>
</protein>
<keyword evidence="4" id="KW-1185">Reference proteome</keyword>
<dbReference type="InterPro" id="IPR036772">
    <property type="entry name" value="SRCR-like_dom_sf"/>
</dbReference>
<dbReference type="SUPFAM" id="SSF51197">
    <property type="entry name" value="Clavaminate synthase-like"/>
    <property type="match status" value="1"/>
</dbReference>
<evidence type="ECO:0000259" key="2">
    <source>
        <dbReference type="PROSITE" id="PS50287"/>
    </source>
</evidence>
<reference evidence="3" key="1">
    <citation type="submission" date="2023-08" db="EMBL/GenBank/DDBJ databases">
        <authorList>
            <person name="Chen Y."/>
            <person name="Shah S."/>
            <person name="Dougan E. K."/>
            <person name="Thang M."/>
            <person name="Chan C."/>
        </authorList>
    </citation>
    <scope>NUCLEOTIDE SEQUENCE</scope>
</reference>
<gene>
    <name evidence="3" type="ORF">EVOR1521_LOCUS10267</name>
</gene>
<dbReference type="Pfam" id="PF00530">
    <property type="entry name" value="SRCR"/>
    <property type="match status" value="1"/>
</dbReference>
<dbReference type="AlphaFoldDB" id="A0AA36IB73"/>
<name>A0AA36IB73_9DINO</name>
<sequence length="499" mass="54765">MWRLAVVAAAGAQEATDGAVRLAGGNTDAGRVEVHRGQWGWICLNDEWDTAAAEVVCRQLGLRRGQATMRMDNGPGDRFFRLAQRCQGTESSLLDCHLTDAKVCTGAGGVRCTNFLQEEQPPLHVVGDLRDLLGQPMLRLACEAAPVASTSTLPPFNCRIQEEGECEGANDAPNPFLHESLNAFVFKDAMKAHLEAASARRKSVHATEMNANWRAVGVELNSSSQSQVRGVLSPLGRLLFDLDAEVIGLSGRKRGRSDLSPGARQIFTSLEAQGALELGQLQLPLGLQEEALSALGKAEGLAAARPQLPKLEQWLRQNTTLAAAVATYLGGHAMLHGYKVVHLPSKLTTKEFVAAHWHHDRTGRRLKLFIRLNDVDPAEGHPTQVALGSHRLSYYWHEEFEQSRYEDAYVQKEFSTLLLAGKKGTGYLFDTNSIHKGTPEGSQHRDVIVVEYHQAAKCSVISQLGLNLPCPSGDQRPLNWYFHLSPNGVQWHPQDLEFG</sequence>
<dbReference type="SMART" id="SM00202">
    <property type="entry name" value="SR"/>
    <property type="match status" value="1"/>
</dbReference>
<accession>A0AA36IB73</accession>
<dbReference type="PANTHER" id="PTHR48071">
    <property type="entry name" value="SRCR DOMAIN-CONTAINING PROTEIN"/>
    <property type="match status" value="1"/>
</dbReference>
<evidence type="ECO:0000256" key="1">
    <source>
        <dbReference type="ARBA" id="ARBA00023157"/>
    </source>
</evidence>
<dbReference type="InterPro" id="IPR001190">
    <property type="entry name" value="SRCR"/>
</dbReference>
<dbReference type="GO" id="GO:0016020">
    <property type="term" value="C:membrane"/>
    <property type="evidence" value="ECO:0007669"/>
    <property type="project" value="InterPro"/>
</dbReference>
<evidence type="ECO:0000313" key="4">
    <source>
        <dbReference type="Proteomes" id="UP001178507"/>
    </source>
</evidence>
<dbReference type="PROSITE" id="PS50287">
    <property type="entry name" value="SRCR_2"/>
    <property type="match status" value="1"/>
</dbReference>
<organism evidence="3 4">
    <name type="scientific">Effrenium voratum</name>
    <dbReference type="NCBI Taxonomy" id="2562239"/>
    <lineage>
        <taxon>Eukaryota</taxon>
        <taxon>Sar</taxon>
        <taxon>Alveolata</taxon>
        <taxon>Dinophyceae</taxon>
        <taxon>Suessiales</taxon>
        <taxon>Symbiodiniaceae</taxon>
        <taxon>Effrenium</taxon>
    </lineage>
</organism>